<accession>A0A6L2Q221</accession>
<dbReference type="EMBL" id="BLKM01012228">
    <property type="protein sequence ID" value="GFG35947.1"/>
    <property type="molecule type" value="Genomic_DNA"/>
</dbReference>
<dbReference type="InParanoid" id="A0A6L2Q221"/>
<dbReference type="AlphaFoldDB" id="A0A6L2Q221"/>
<comment type="caution">
    <text evidence="1">The sequence shown here is derived from an EMBL/GenBank/DDBJ whole genome shotgun (WGS) entry which is preliminary data.</text>
</comment>
<evidence type="ECO:0000313" key="2">
    <source>
        <dbReference type="Proteomes" id="UP000502823"/>
    </source>
</evidence>
<sequence>MNEYGTIQETMTLLKLVHKGLHMNTLEQFYIQQHQYNNTLIPKQNGGEQNPLFEIAYDTQQKEQSTELEDE</sequence>
<keyword evidence="2" id="KW-1185">Reference proteome</keyword>
<evidence type="ECO:0000313" key="1">
    <source>
        <dbReference type="EMBL" id="GFG35947.1"/>
    </source>
</evidence>
<proteinExistence type="predicted"/>
<protein>
    <submittedName>
        <fullName evidence="1">Uncharacterized protein</fullName>
    </submittedName>
</protein>
<dbReference type="Proteomes" id="UP000502823">
    <property type="component" value="Unassembled WGS sequence"/>
</dbReference>
<organism evidence="1 2">
    <name type="scientific">Coptotermes formosanus</name>
    <name type="common">Formosan subterranean termite</name>
    <dbReference type="NCBI Taxonomy" id="36987"/>
    <lineage>
        <taxon>Eukaryota</taxon>
        <taxon>Metazoa</taxon>
        <taxon>Ecdysozoa</taxon>
        <taxon>Arthropoda</taxon>
        <taxon>Hexapoda</taxon>
        <taxon>Insecta</taxon>
        <taxon>Pterygota</taxon>
        <taxon>Neoptera</taxon>
        <taxon>Polyneoptera</taxon>
        <taxon>Dictyoptera</taxon>
        <taxon>Blattodea</taxon>
        <taxon>Blattoidea</taxon>
        <taxon>Termitoidae</taxon>
        <taxon>Rhinotermitidae</taxon>
        <taxon>Coptotermes</taxon>
    </lineage>
</organism>
<gene>
    <name evidence="1" type="ORF">Cfor_02918</name>
</gene>
<name>A0A6L2Q221_COPFO</name>
<reference evidence="2" key="1">
    <citation type="submission" date="2020-01" db="EMBL/GenBank/DDBJ databases">
        <title>Draft genome sequence of the Termite Coptotermes fromosanus.</title>
        <authorList>
            <person name="Itakura S."/>
            <person name="Yosikawa Y."/>
            <person name="Umezawa K."/>
        </authorList>
    </citation>
    <scope>NUCLEOTIDE SEQUENCE [LARGE SCALE GENOMIC DNA]</scope>
</reference>